<gene>
    <name evidence="2" type="ORF">NPIL_144721</name>
</gene>
<feature type="compositionally biased region" description="Basic and acidic residues" evidence="1">
    <location>
        <begin position="17"/>
        <end position="34"/>
    </location>
</feature>
<dbReference type="AlphaFoldDB" id="A0A8X6PMM2"/>
<sequence>MNIHSRKIPSGGGVYHLTDHSLRPTFSHKPDRPPPKVVEQRSSSSSSCQPEDKTSPYTSSPECRLINIRSKSSSEEGLTASISLKPALPEPNHPLKASPRPRQLDRFHSGPTDGALITLPESRIKRDSESGPSLYLDL</sequence>
<evidence type="ECO:0000313" key="3">
    <source>
        <dbReference type="Proteomes" id="UP000887013"/>
    </source>
</evidence>
<comment type="caution">
    <text evidence="2">The sequence shown here is derived from an EMBL/GenBank/DDBJ whole genome shotgun (WGS) entry which is preliminary data.</text>
</comment>
<proteinExistence type="predicted"/>
<dbReference type="EMBL" id="BMAW01071711">
    <property type="protein sequence ID" value="GFT79296.1"/>
    <property type="molecule type" value="Genomic_DNA"/>
</dbReference>
<name>A0A8X6PMM2_NEPPI</name>
<dbReference type="Proteomes" id="UP000887013">
    <property type="component" value="Unassembled WGS sequence"/>
</dbReference>
<dbReference type="OrthoDB" id="10362801at2759"/>
<keyword evidence="3" id="KW-1185">Reference proteome</keyword>
<accession>A0A8X6PMM2</accession>
<organism evidence="2 3">
    <name type="scientific">Nephila pilipes</name>
    <name type="common">Giant wood spider</name>
    <name type="synonym">Nephila maculata</name>
    <dbReference type="NCBI Taxonomy" id="299642"/>
    <lineage>
        <taxon>Eukaryota</taxon>
        <taxon>Metazoa</taxon>
        <taxon>Ecdysozoa</taxon>
        <taxon>Arthropoda</taxon>
        <taxon>Chelicerata</taxon>
        <taxon>Arachnida</taxon>
        <taxon>Araneae</taxon>
        <taxon>Araneomorphae</taxon>
        <taxon>Entelegynae</taxon>
        <taxon>Araneoidea</taxon>
        <taxon>Nephilidae</taxon>
        <taxon>Nephila</taxon>
    </lineage>
</organism>
<feature type="region of interest" description="Disordered" evidence="1">
    <location>
        <begin position="1"/>
        <end position="138"/>
    </location>
</feature>
<evidence type="ECO:0000256" key="1">
    <source>
        <dbReference type="SAM" id="MobiDB-lite"/>
    </source>
</evidence>
<protein>
    <submittedName>
        <fullName evidence="2">Uncharacterized protein</fullName>
    </submittedName>
</protein>
<reference evidence="2" key="1">
    <citation type="submission" date="2020-08" db="EMBL/GenBank/DDBJ databases">
        <title>Multicomponent nature underlies the extraordinary mechanical properties of spider dragline silk.</title>
        <authorList>
            <person name="Kono N."/>
            <person name="Nakamura H."/>
            <person name="Mori M."/>
            <person name="Yoshida Y."/>
            <person name="Ohtoshi R."/>
            <person name="Malay A.D."/>
            <person name="Moran D.A.P."/>
            <person name="Tomita M."/>
            <person name="Numata K."/>
            <person name="Arakawa K."/>
        </authorList>
    </citation>
    <scope>NUCLEOTIDE SEQUENCE</scope>
</reference>
<evidence type="ECO:0000313" key="2">
    <source>
        <dbReference type="EMBL" id="GFT79296.1"/>
    </source>
</evidence>